<comment type="caution">
    <text evidence="2">The sequence shown here is derived from an EMBL/GenBank/DDBJ whole genome shotgun (WGS) entry which is preliminary data.</text>
</comment>
<dbReference type="EMBL" id="MU853355">
    <property type="protein sequence ID" value="KAK4109660.1"/>
    <property type="molecule type" value="Genomic_DNA"/>
</dbReference>
<dbReference type="RefSeq" id="XP_064667230.1">
    <property type="nucleotide sequence ID" value="XM_064818631.1"/>
</dbReference>
<reference evidence="2" key="1">
    <citation type="journal article" date="2023" name="Mol. Phylogenet. Evol.">
        <title>Genome-scale phylogeny and comparative genomics of the fungal order Sordariales.</title>
        <authorList>
            <person name="Hensen N."/>
            <person name="Bonometti L."/>
            <person name="Westerberg I."/>
            <person name="Brannstrom I.O."/>
            <person name="Guillou S."/>
            <person name="Cros-Aarteil S."/>
            <person name="Calhoun S."/>
            <person name="Haridas S."/>
            <person name="Kuo A."/>
            <person name="Mondo S."/>
            <person name="Pangilinan J."/>
            <person name="Riley R."/>
            <person name="LaButti K."/>
            <person name="Andreopoulos B."/>
            <person name="Lipzen A."/>
            <person name="Chen C."/>
            <person name="Yan M."/>
            <person name="Daum C."/>
            <person name="Ng V."/>
            <person name="Clum A."/>
            <person name="Steindorff A."/>
            <person name="Ohm R.A."/>
            <person name="Martin F."/>
            <person name="Silar P."/>
            <person name="Natvig D.O."/>
            <person name="Lalanne C."/>
            <person name="Gautier V."/>
            <person name="Ament-Velasquez S.L."/>
            <person name="Kruys A."/>
            <person name="Hutchinson M.I."/>
            <person name="Powell A.J."/>
            <person name="Barry K."/>
            <person name="Miller A.N."/>
            <person name="Grigoriev I.V."/>
            <person name="Debuchy R."/>
            <person name="Gladieux P."/>
            <person name="Hiltunen Thoren M."/>
            <person name="Johannesson H."/>
        </authorList>
    </citation>
    <scope>NUCLEOTIDE SEQUENCE</scope>
    <source>
        <strain evidence="2">CBS 508.74</strain>
    </source>
</reference>
<evidence type="ECO:0000259" key="1">
    <source>
        <dbReference type="Pfam" id="PF07859"/>
    </source>
</evidence>
<dbReference type="Pfam" id="PF07859">
    <property type="entry name" value="Abhydrolase_3"/>
    <property type="match status" value="1"/>
</dbReference>
<dbReference type="AlphaFoldDB" id="A0AAN6T907"/>
<dbReference type="PANTHER" id="PTHR23024:SF339">
    <property type="entry name" value="ALPHA_BETA HYDROLASE FOLD-3 DOMAIN-CONTAINING PROTEIN"/>
    <property type="match status" value="1"/>
</dbReference>
<dbReference type="GeneID" id="89942757"/>
<organism evidence="2 3">
    <name type="scientific">Canariomyces notabilis</name>
    <dbReference type="NCBI Taxonomy" id="2074819"/>
    <lineage>
        <taxon>Eukaryota</taxon>
        <taxon>Fungi</taxon>
        <taxon>Dikarya</taxon>
        <taxon>Ascomycota</taxon>
        <taxon>Pezizomycotina</taxon>
        <taxon>Sordariomycetes</taxon>
        <taxon>Sordariomycetidae</taxon>
        <taxon>Sordariales</taxon>
        <taxon>Chaetomiaceae</taxon>
        <taxon>Canariomyces</taxon>
    </lineage>
</organism>
<evidence type="ECO:0000313" key="2">
    <source>
        <dbReference type="EMBL" id="KAK4109660.1"/>
    </source>
</evidence>
<dbReference type="SUPFAM" id="SSF53474">
    <property type="entry name" value="alpha/beta-Hydrolases"/>
    <property type="match status" value="1"/>
</dbReference>
<gene>
    <name evidence="2" type="ORF">N656DRAFT_831521</name>
</gene>
<accession>A0AAN6T907</accession>
<dbReference type="PANTHER" id="PTHR23024">
    <property type="entry name" value="ARYLACETAMIDE DEACETYLASE"/>
    <property type="match status" value="1"/>
</dbReference>
<feature type="domain" description="Alpha/beta hydrolase fold-3" evidence="1">
    <location>
        <begin position="57"/>
        <end position="186"/>
    </location>
</feature>
<evidence type="ECO:0000313" key="3">
    <source>
        <dbReference type="Proteomes" id="UP001302812"/>
    </source>
</evidence>
<dbReference type="InterPro" id="IPR050466">
    <property type="entry name" value="Carboxylest/Gibb_receptor"/>
</dbReference>
<reference evidence="2" key="2">
    <citation type="submission" date="2023-05" db="EMBL/GenBank/DDBJ databases">
        <authorList>
            <consortium name="Lawrence Berkeley National Laboratory"/>
            <person name="Steindorff A."/>
            <person name="Hensen N."/>
            <person name="Bonometti L."/>
            <person name="Westerberg I."/>
            <person name="Brannstrom I.O."/>
            <person name="Guillou S."/>
            <person name="Cros-Aarteil S."/>
            <person name="Calhoun S."/>
            <person name="Haridas S."/>
            <person name="Kuo A."/>
            <person name="Mondo S."/>
            <person name="Pangilinan J."/>
            <person name="Riley R."/>
            <person name="Labutti K."/>
            <person name="Andreopoulos B."/>
            <person name="Lipzen A."/>
            <person name="Chen C."/>
            <person name="Yanf M."/>
            <person name="Daum C."/>
            <person name="Ng V."/>
            <person name="Clum A."/>
            <person name="Ohm R."/>
            <person name="Martin F."/>
            <person name="Silar P."/>
            <person name="Natvig D."/>
            <person name="Lalanne C."/>
            <person name="Gautier V."/>
            <person name="Ament-Velasquez S.L."/>
            <person name="Kruys A."/>
            <person name="Hutchinson M.I."/>
            <person name="Powell A.J."/>
            <person name="Barry K."/>
            <person name="Miller A.N."/>
            <person name="Grigoriev I.V."/>
            <person name="Debuchy R."/>
            <person name="Gladieux P."/>
            <person name="Thoren M.H."/>
            <person name="Johannesson H."/>
        </authorList>
    </citation>
    <scope>NUCLEOTIDE SEQUENCE</scope>
    <source>
        <strain evidence="2">CBS 508.74</strain>
    </source>
</reference>
<protein>
    <submittedName>
        <fullName evidence="2">Alpha/beta-hydrolase</fullName>
    </submittedName>
</protein>
<dbReference type="Proteomes" id="UP001302812">
    <property type="component" value="Unassembled WGS sequence"/>
</dbReference>
<name>A0AAN6T907_9PEZI</name>
<dbReference type="InterPro" id="IPR029058">
    <property type="entry name" value="AB_hydrolase_fold"/>
</dbReference>
<dbReference type="GO" id="GO:0016787">
    <property type="term" value="F:hydrolase activity"/>
    <property type="evidence" value="ECO:0007669"/>
    <property type="project" value="InterPro"/>
</dbReference>
<dbReference type="InterPro" id="IPR013094">
    <property type="entry name" value="AB_hydrolase_3"/>
</dbReference>
<keyword evidence="3" id="KW-1185">Reference proteome</keyword>
<sequence length="329" mass="35924">MDILAPERSQNMAANLPGHFDRIDVTYKTVSNTPIEAAILIPKGLAAKTGPETAPVLVHFHGGGLATGTNPDPSFLANWVCELASSTPAIMVSPAYRMIPESHATDTLDDISDFWTWLHEPGTLTSAIQSRFPSLTPDLDHVATIGDSAGGYLALQSTLSLDPARTKIRVAMAQYPALFSDLPAWNARPEEPDPALDKVVADYVQALEPGKIRVSTPWPGLQEVVFAMLRNGLMREFGLGKHERLTAEYAIAKAKGFGRVPPIWIIQGTEDHLVATAATDQLVSRLRAELSDLKLKYTVQPGDHGFDCFSKLEDDWVAEGVDWIKGFWL</sequence>
<proteinExistence type="predicted"/>
<dbReference type="Gene3D" id="3.40.50.1820">
    <property type="entry name" value="alpha/beta hydrolase"/>
    <property type="match status" value="1"/>
</dbReference>